<dbReference type="EMBL" id="ABEU02000017">
    <property type="status" value="NOT_ANNOTATED_CDS"/>
    <property type="molecule type" value="Genomic_DNA"/>
</dbReference>
<proteinExistence type="predicted"/>
<sequence>MEPRKDMAEKDVASIAAASSATAEKIHSLLSASDVGTLKHQQLLMYLGHYFFFFFFSCWVYFFKPYSVLQRFLTNSFSVLQSARADNPVPHHFRSSLLTLIPSFRSKDRIIVNLEWLCFVPIKHGIV</sequence>
<keyword evidence="1" id="KW-0472">Membrane</keyword>
<keyword evidence="1" id="KW-1133">Transmembrane helix</keyword>
<reference evidence="2" key="3">
    <citation type="submission" date="2020-12" db="UniProtKB">
        <authorList>
            <consortium name="EnsemblPlants"/>
        </authorList>
    </citation>
    <scope>IDENTIFICATION</scope>
</reference>
<evidence type="ECO:0000313" key="2">
    <source>
        <dbReference type="EnsemblPlants" id="PAC:32907629.CDS.1"/>
    </source>
</evidence>
<evidence type="ECO:0000256" key="1">
    <source>
        <dbReference type="SAM" id="Phobius"/>
    </source>
</evidence>
<gene>
    <name evidence="2" type="primary">LOC112294126</name>
</gene>
<evidence type="ECO:0000313" key="3">
    <source>
        <dbReference type="Proteomes" id="UP000006727"/>
    </source>
</evidence>
<protein>
    <submittedName>
        <fullName evidence="2">Uncharacterized protein</fullName>
    </submittedName>
</protein>
<dbReference type="AlphaFoldDB" id="A0A7I3YXY5"/>
<organism evidence="2 3">
    <name type="scientific">Physcomitrium patens</name>
    <name type="common">Spreading-leaved earth moss</name>
    <name type="synonym">Physcomitrella patens</name>
    <dbReference type="NCBI Taxonomy" id="3218"/>
    <lineage>
        <taxon>Eukaryota</taxon>
        <taxon>Viridiplantae</taxon>
        <taxon>Streptophyta</taxon>
        <taxon>Embryophyta</taxon>
        <taxon>Bryophyta</taxon>
        <taxon>Bryophytina</taxon>
        <taxon>Bryopsida</taxon>
        <taxon>Funariidae</taxon>
        <taxon>Funariales</taxon>
        <taxon>Funariaceae</taxon>
        <taxon>Physcomitrium</taxon>
    </lineage>
</organism>
<keyword evidence="3" id="KW-1185">Reference proteome</keyword>
<dbReference type="Gramene" id="Pp3c17_18240V3.5">
    <property type="protein sequence ID" value="PAC:32907629.CDS.1"/>
    <property type="gene ID" value="Pp3c17_18240"/>
</dbReference>
<dbReference type="EnsemblPlants" id="Pp3c17_18240V3.5">
    <property type="protein sequence ID" value="PAC:32907629.CDS.1"/>
    <property type="gene ID" value="Pp3c17_18240"/>
</dbReference>
<accession>A0A7I3YXY5</accession>
<reference evidence="2 3" key="2">
    <citation type="journal article" date="2018" name="Plant J.">
        <title>The Physcomitrella patens chromosome-scale assembly reveals moss genome structure and evolution.</title>
        <authorList>
            <person name="Lang D."/>
            <person name="Ullrich K.K."/>
            <person name="Murat F."/>
            <person name="Fuchs J."/>
            <person name="Jenkins J."/>
            <person name="Haas F.B."/>
            <person name="Piednoel M."/>
            <person name="Gundlach H."/>
            <person name="Van Bel M."/>
            <person name="Meyberg R."/>
            <person name="Vives C."/>
            <person name="Morata J."/>
            <person name="Symeonidi A."/>
            <person name="Hiss M."/>
            <person name="Muchero W."/>
            <person name="Kamisugi Y."/>
            <person name="Saleh O."/>
            <person name="Blanc G."/>
            <person name="Decker E.L."/>
            <person name="van Gessel N."/>
            <person name="Grimwood J."/>
            <person name="Hayes R.D."/>
            <person name="Graham S.W."/>
            <person name="Gunter L.E."/>
            <person name="McDaniel S.F."/>
            <person name="Hoernstein S.N.W."/>
            <person name="Larsson A."/>
            <person name="Li F.W."/>
            <person name="Perroud P.F."/>
            <person name="Phillips J."/>
            <person name="Ranjan P."/>
            <person name="Rokshar D.S."/>
            <person name="Rothfels C.J."/>
            <person name="Schneider L."/>
            <person name="Shu S."/>
            <person name="Stevenson D.W."/>
            <person name="Thummler F."/>
            <person name="Tillich M."/>
            <person name="Villarreal Aguilar J.C."/>
            <person name="Widiez T."/>
            <person name="Wong G.K."/>
            <person name="Wymore A."/>
            <person name="Zhang Y."/>
            <person name="Zimmer A.D."/>
            <person name="Quatrano R.S."/>
            <person name="Mayer K.F.X."/>
            <person name="Goodstein D."/>
            <person name="Casacuberta J.M."/>
            <person name="Vandepoele K."/>
            <person name="Reski R."/>
            <person name="Cuming A.C."/>
            <person name="Tuskan G.A."/>
            <person name="Maumus F."/>
            <person name="Salse J."/>
            <person name="Schmutz J."/>
            <person name="Rensing S.A."/>
        </authorList>
    </citation>
    <scope>NUCLEOTIDE SEQUENCE [LARGE SCALE GENOMIC DNA]</scope>
    <source>
        <strain evidence="2 3">cv. Gransden 2004</strain>
    </source>
</reference>
<keyword evidence="1" id="KW-0812">Transmembrane</keyword>
<dbReference type="InParanoid" id="A0A7I3YXY5"/>
<dbReference type="Proteomes" id="UP000006727">
    <property type="component" value="Chromosome 17"/>
</dbReference>
<feature type="transmembrane region" description="Helical" evidence="1">
    <location>
        <begin position="43"/>
        <end position="63"/>
    </location>
</feature>
<name>A0A7I3YXY5_PHYPA</name>
<reference evidence="2 3" key="1">
    <citation type="journal article" date="2008" name="Science">
        <title>The Physcomitrella genome reveals evolutionary insights into the conquest of land by plants.</title>
        <authorList>
            <person name="Rensing S."/>
            <person name="Lang D."/>
            <person name="Zimmer A."/>
            <person name="Terry A."/>
            <person name="Salamov A."/>
            <person name="Shapiro H."/>
            <person name="Nishiyama T."/>
            <person name="Perroud P.-F."/>
            <person name="Lindquist E."/>
            <person name="Kamisugi Y."/>
            <person name="Tanahashi T."/>
            <person name="Sakakibara K."/>
            <person name="Fujita T."/>
            <person name="Oishi K."/>
            <person name="Shin-I T."/>
            <person name="Kuroki Y."/>
            <person name="Toyoda A."/>
            <person name="Suzuki Y."/>
            <person name="Hashimoto A."/>
            <person name="Yamaguchi K."/>
            <person name="Sugano A."/>
            <person name="Kohara Y."/>
            <person name="Fujiyama A."/>
            <person name="Anterola A."/>
            <person name="Aoki S."/>
            <person name="Ashton N."/>
            <person name="Barbazuk W.B."/>
            <person name="Barker E."/>
            <person name="Bennetzen J."/>
            <person name="Bezanilla M."/>
            <person name="Blankenship R."/>
            <person name="Cho S.H."/>
            <person name="Dutcher S."/>
            <person name="Estelle M."/>
            <person name="Fawcett J.A."/>
            <person name="Gundlach H."/>
            <person name="Hanada K."/>
            <person name="Heyl A."/>
            <person name="Hicks K.A."/>
            <person name="Hugh J."/>
            <person name="Lohr M."/>
            <person name="Mayer K."/>
            <person name="Melkozernov A."/>
            <person name="Murata T."/>
            <person name="Nelson D."/>
            <person name="Pils B."/>
            <person name="Prigge M."/>
            <person name="Reiss B."/>
            <person name="Renner T."/>
            <person name="Rombauts S."/>
            <person name="Rushton P."/>
            <person name="Sanderfoot A."/>
            <person name="Schween G."/>
            <person name="Shiu S.-H."/>
            <person name="Stueber K."/>
            <person name="Theodoulou F.L."/>
            <person name="Tu H."/>
            <person name="Van de Peer Y."/>
            <person name="Verrier P.J."/>
            <person name="Waters E."/>
            <person name="Wood A."/>
            <person name="Yang L."/>
            <person name="Cove D."/>
            <person name="Cuming A."/>
            <person name="Hasebe M."/>
            <person name="Lucas S."/>
            <person name="Mishler D.B."/>
            <person name="Reski R."/>
            <person name="Grigoriev I."/>
            <person name="Quatrano R.S."/>
            <person name="Boore J.L."/>
        </authorList>
    </citation>
    <scope>NUCLEOTIDE SEQUENCE [LARGE SCALE GENOMIC DNA]</scope>
    <source>
        <strain evidence="2 3">cv. Gransden 2004</strain>
    </source>
</reference>